<dbReference type="InterPro" id="IPR025911">
    <property type="entry name" value="ToxN/AbiQ_toxin"/>
</dbReference>
<organism evidence="2 4">
    <name type="scientific">Lactobacillus mulieris</name>
    <dbReference type="NCBI Taxonomy" id="2508708"/>
    <lineage>
        <taxon>Bacteria</taxon>
        <taxon>Bacillati</taxon>
        <taxon>Bacillota</taxon>
        <taxon>Bacilli</taxon>
        <taxon>Lactobacillales</taxon>
        <taxon>Lactobacillaceae</taxon>
        <taxon>Lactobacillus</taxon>
    </lineage>
</organism>
<evidence type="ECO:0000313" key="3">
    <source>
        <dbReference type="Proteomes" id="UP001211420"/>
    </source>
</evidence>
<protein>
    <submittedName>
        <fullName evidence="2">Type III toxin-antitoxin system ToxN/AbiQ family toxin</fullName>
    </submittedName>
</protein>
<dbReference type="EMBL" id="JAKHPW010000001">
    <property type="protein sequence ID" value="MCZ3621632.1"/>
    <property type="molecule type" value="Genomic_DNA"/>
</dbReference>
<proteinExistence type="predicted"/>
<keyword evidence="3" id="KW-1185">Reference proteome</keyword>
<gene>
    <name evidence="1" type="ORF">L2772_01955</name>
    <name evidence="2" type="ORF">L2Z99_04400</name>
</gene>
<accession>A0AAW5WY64</accession>
<dbReference type="Gene3D" id="3.10.129.130">
    <property type="match status" value="1"/>
</dbReference>
<dbReference type="InterPro" id="IPR053735">
    <property type="entry name" value="Type_III_TA_endoRNase"/>
</dbReference>
<dbReference type="GO" id="GO:0003723">
    <property type="term" value="F:RNA binding"/>
    <property type="evidence" value="ECO:0007669"/>
    <property type="project" value="InterPro"/>
</dbReference>
<dbReference type="RefSeq" id="WP_269254124.1">
    <property type="nucleotide sequence ID" value="NZ_JAKHEY010000004.1"/>
</dbReference>
<dbReference type="GO" id="GO:0004521">
    <property type="term" value="F:RNA endonuclease activity"/>
    <property type="evidence" value="ECO:0007669"/>
    <property type="project" value="InterPro"/>
</dbReference>
<evidence type="ECO:0000313" key="1">
    <source>
        <dbReference type="EMBL" id="MCZ3621632.1"/>
    </source>
</evidence>
<sequence length="172" mass="20392">MKKEKLYLYNINSKYVSELHNIDEHVFYHHGVHDRPYIGILIKLDEFNYFAPLGSPKTKHKEIRENITFSKINYKDQFLGVINFNNMIPAPKSMVKKINIRRIEDCKYKNLLSSQLRAIQSHSNKYKHKADILRLKVKSRELAGKQLNICNNFELLEKNIFKIEEKILGQTE</sequence>
<dbReference type="EMBL" id="JAKHEY010000004">
    <property type="protein sequence ID" value="MCZ9678323.1"/>
    <property type="molecule type" value="Genomic_DNA"/>
</dbReference>
<evidence type="ECO:0000313" key="4">
    <source>
        <dbReference type="Proteomes" id="UP001211566"/>
    </source>
</evidence>
<comment type="caution">
    <text evidence="2">The sequence shown here is derived from an EMBL/GenBank/DDBJ whole genome shotgun (WGS) entry which is preliminary data.</text>
</comment>
<reference evidence="1 3" key="2">
    <citation type="submission" date="2022-01" db="EMBL/GenBank/DDBJ databases">
        <title>VMRC isolate genome collection.</title>
        <authorList>
            <person name="France M."/>
            <person name="Rutt L."/>
            <person name="Humphrys M."/>
            <person name="Ravel J."/>
        </authorList>
    </citation>
    <scope>NUCLEOTIDE SEQUENCE [LARGE SCALE GENOMIC DNA]</scope>
    <source>
        <strain evidence="1 3">C0172B4</strain>
    </source>
</reference>
<dbReference type="Pfam" id="PF13958">
    <property type="entry name" value="ToxN_toxin"/>
    <property type="match status" value="1"/>
</dbReference>
<dbReference type="AlphaFoldDB" id="A0AAW5WY64"/>
<evidence type="ECO:0000313" key="2">
    <source>
        <dbReference type="EMBL" id="MCZ9678323.1"/>
    </source>
</evidence>
<dbReference type="Proteomes" id="UP001211566">
    <property type="component" value="Unassembled WGS sequence"/>
</dbReference>
<dbReference type="Proteomes" id="UP001211420">
    <property type="component" value="Unassembled WGS sequence"/>
</dbReference>
<reference evidence="2" key="1">
    <citation type="submission" date="2022-01" db="EMBL/GenBank/DDBJ databases">
        <title>STING isolate genome collection.</title>
        <authorList>
            <person name="France M."/>
            <person name="Rutt L."/>
            <person name="Humphrys M."/>
            <person name="Ravel J."/>
        </authorList>
    </citation>
    <scope>NUCLEOTIDE SEQUENCE</scope>
    <source>
        <strain evidence="2">C0081E5</strain>
    </source>
</reference>
<name>A0AAW5WY64_9LACO</name>